<dbReference type="PANTHER" id="PTHR43560">
    <property type="entry name" value="ION-TRANSLOCATING OXIDOREDUCTASE COMPLEX SUBUNIT B"/>
    <property type="match status" value="1"/>
</dbReference>
<evidence type="ECO:0000256" key="3">
    <source>
        <dbReference type="ARBA" id="ARBA00023004"/>
    </source>
</evidence>
<reference evidence="7" key="1">
    <citation type="submission" date="2020-10" db="EMBL/GenBank/DDBJ databases">
        <authorList>
            <person name="Gilroy R."/>
        </authorList>
    </citation>
    <scope>NUCLEOTIDE SEQUENCE</scope>
    <source>
        <strain evidence="7">4920</strain>
    </source>
</reference>
<feature type="domain" description="4Fe-4S" evidence="6">
    <location>
        <begin position="349"/>
        <end position="408"/>
    </location>
</feature>
<keyword evidence="2" id="KW-0479">Metal-binding</keyword>
<dbReference type="Gene3D" id="3.30.70.20">
    <property type="match status" value="1"/>
</dbReference>
<dbReference type="PROSITE" id="PS51656">
    <property type="entry name" value="4FE4S"/>
    <property type="match status" value="1"/>
</dbReference>
<dbReference type="PROSITE" id="PS51379">
    <property type="entry name" value="4FE4S_FER_2"/>
    <property type="match status" value="1"/>
</dbReference>
<dbReference type="InterPro" id="IPR007202">
    <property type="entry name" value="4Fe-4S_dom"/>
</dbReference>
<keyword evidence="1" id="KW-0004">4Fe-4S</keyword>
<evidence type="ECO:0000313" key="7">
    <source>
        <dbReference type="EMBL" id="HIV02979.1"/>
    </source>
</evidence>
<reference evidence="7" key="2">
    <citation type="journal article" date="2021" name="PeerJ">
        <title>Extensive microbial diversity within the chicken gut microbiome revealed by metagenomics and culture.</title>
        <authorList>
            <person name="Gilroy R."/>
            <person name="Ravi A."/>
            <person name="Getino M."/>
            <person name="Pursley I."/>
            <person name="Horton D.L."/>
            <person name="Alikhan N.F."/>
            <person name="Baker D."/>
            <person name="Gharbi K."/>
            <person name="Hall N."/>
            <person name="Watson M."/>
            <person name="Adriaenssens E.M."/>
            <person name="Foster-Nyarko E."/>
            <person name="Jarju S."/>
            <person name="Secka A."/>
            <person name="Antonio M."/>
            <person name="Oren A."/>
            <person name="Chaudhuri R.R."/>
            <person name="La Ragione R."/>
            <person name="Hildebrand F."/>
            <person name="Pallen M.J."/>
        </authorList>
    </citation>
    <scope>NUCLEOTIDE SEQUENCE</scope>
    <source>
        <strain evidence="7">4920</strain>
    </source>
</reference>
<evidence type="ECO:0000313" key="8">
    <source>
        <dbReference type="Proteomes" id="UP000886743"/>
    </source>
</evidence>
<dbReference type="InterPro" id="IPR009016">
    <property type="entry name" value="Fe_hydrogenase"/>
</dbReference>
<accession>A0A9D1T036</accession>
<dbReference type="Pfam" id="PF04060">
    <property type="entry name" value="FeS"/>
    <property type="match status" value="1"/>
</dbReference>
<name>A0A9D1T036_9FIRM</name>
<dbReference type="PROSITE" id="PS00198">
    <property type="entry name" value="4FE4S_FER_1"/>
    <property type="match status" value="1"/>
</dbReference>
<evidence type="ECO:0000256" key="2">
    <source>
        <dbReference type="ARBA" id="ARBA00022723"/>
    </source>
</evidence>
<dbReference type="InterPro" id="IPR050395">
    <property type="entry name" value="4Fe4S_Ferredoxin_RnfB"/>
</dbReference>
<dbReference type="Gene3D" id="3.40.950.10">
    <property type="entry name" value="Fe-only Hydrogenase (Larger Subunit), Chain L, domain 3"/>
    <property type="match status" value="1"/>
</dbReference>
<sequence>MGCINCIKRCPTEAIRVRNGKARIIKERCIDCGECIRVCPYHAKKAVTEPFDKIFDYQYKVALPAPSLYGQFNQLEDINIVLNGLKQIGFDAVYEVARAAEIVTIATKDLIYQKKLAYPIISSACPAVVRLIRVRFPSLIKNLLPLLSPMDVAAKLAKKEAQEKTGLPLHKIGAFFITPCAAKVTVTKDPLGQERSYVDGAISMSDIYMKLVPAMNKLKVTENLVRSGLKGVGWANSGGEAYALGQDEYIAVDGIDNVIKVLEALEDEQLPNIKFVEAGACVGGCVGGPLAVENGFVAETKIKLLTKRLTSYEMEKEFPCIGLEDISFSKPIEYLPVMKLDNDIIEAMKKMDRLETIYESLPKIDCGSCGAPSCRALAEDVVRGFGKEMDCVHKLRERVFDLAKEMVDIQENISAFEKKEE</sequence>
<dbReference type="Gene3D" id="1.10.15.40">
    <property type="entry name" value="Electron transport complex subunit B, putative Fe-S cluster"/>
    <property type="match status" value="1"/>
</dbReference>
<evidence type="ECO:0000256" key="4">
    <source>
        <dbReference type="ARBA" id="ARBA00023014"/>
    </source>
</evidence>
<dbReference type="InterPro" id="IPR004108">
    <property type="entry name" value="Fe_hydrogenase_lsu_C"/>
</dbReference>
<protein>
    <submittedName>
        <fullName evidence="7">4Fe-4S binding protein</fullName>
    </submittedName>
</protein>
<dbReference type="SUPFAM" id="SSF53920">
    <property type="entry name" value="Fe-only hydrogenase"/>
    <property type="match status" value="1"/>
</dbReference>
<gene>
    <name evidence="7" type="ORF">IAC74_05340</name>
</gene>
<dbReference type="GO" id="GO:0046872">
    <property type="term" value="F:metal ion binding"/>
    <property type="evidence" value="ECO:0007669"/>
    <property type="project" value="UniProtKB-KW"/>
</dbReference>
<dbReference type="InterPro" id="IPR017896">
    <property type="entry name" value="4Fe4S_Fe-S-bd"/>
</dbReference>
<dbReference type="Pfam" id="PF02906">
    <property type="entry name" value="Fe_hyd_lg_C"/>
    <property type="match status" value="2"/>
</dbReference>
<dbReference type="SUPFAM" id="SSF54862">
    <property type="entry name" value="4Fe-4S ferredoxins"/>
    <property type="match status" value="1"/>
</dbReference>
<proteinExistence type="predicted"/>
<feature type="domain" description="4Fe-4S ferredoxin-type" evidence="5">
    <location>
        <begin position="20"/>
        <end position="49"/>
    </location>
</feature>
<dbReference type="AlphaFoldDB" id="A0A9D1T036"/>
<dbReference type="GO" id="GO:0051539">
    <property type="term" value="F:4 iron, 4 sulfur cluster binding"/>
    <property type="evidence" value="ECO:0007669"/>
    <property type="project" value="UniProtKB-KW"/>
</dbReference>
<dbReference type="PANTHER" id="PTHR43560:SF1">
    <property type="entry name" value="ION-TRANSLOCATING OXIDOREDUCTASE COMPLEX SUBUNIT B"/>
    <property type="match status" value="1"/>
</dbReference>
<dbReference type="InterPro" id="IPR017900">
    <property type="entry name" value="4Fe4S_Fe_S_CS"/>
</dbReference>
<dbReference type="Proteomes" id="UP000886743">
    <property type="component" value="Unassembled WGS sequence"/>
</dbReference>
<dbReference type="Pfam" id="PF13237">
    <property type="entry name" value="Fer4_10"/>
    <property type="match status" value="1"/>
</dbReference>
<organism evidence="7 8">
    <name type="scientific">Candidatus Aphodoplasma excrementigallinarum</name>
    <dbReference type="NCBI Taxonomy" id="2840673"/>
    <lineage>
        <taxon>Bacteria</taxon>
        <taxon>Bacillati</taxon>
        <taxon>Bacillota</taxon>
        <taxon>Clostridia</taxon>
        <taxon>Eubacteriales</taxon>
        <taxon>Candidatus Aphodoplasma</taxon>
    </lineage>
</organism>
<keyword evidence="3" id="KW-0408">Iron</keyword>
<evidence type="ECO:0000259" key="5">
    <source>
        <dbReference type="PROSITE" id="PS51379"/>
    </source>
</evidence>
<evidence type="ECO:0000256" key="1">
    <source>
        <dbReference type="ARBA" id="ARBA00022485"/>
    </source>
</evidence>
<keyword evidence="4" id="KW-0411">Iron-sulfur</keyword>
<dbReference type="EMBL" id="DVOF01000154">
    <property type="protein sequence ID" value="HIV02979.1"/>
    <property type="molecule type" value="Genomic_DNA"/>
</dbReference>
<comment type="caution">
    <text evidence="7">The sequence shown here is derived from an EMBL/GenBank/DDBJ whole genome shotgun (WGS) entry which is preliminary data.</text>
</comment>
<evidence type="ECO:0000259" key="6">
    <source>
        <dbReference type="PROSITE" id="PS51656"/>
    </source>
</evidence>